<dbReference type="InterPro" id="IPR036737">
    <property type="entry name" value="OmpA-like_sf"/>
</dbReference>
<evidence type="ECO:0000256" key="3">
    <source>
        <dbReference type="SAM" id="MobiDB-lite"/>
    </source>
</evidence>
<dbReference type="SUPFAM" id="SSF103088">
    <property type="entry name" value="OmpA-like"/>
    <property type="match status" value="1"/>
</dbReference>
<dbReference type="PANTHER" id="PTHR30329:SF21">
    <property type="entry name" value="LIPOPROTEIN YIAD-RELATED"/>
    <property type="match status" value="1"/>
</dbReference>
<dbReference type="Pfam" id="PF13505">
    <property type="entry name" value="OMP_b-brl"/>
    <property type="match status" value="1"/>
</dbReference>
<keyword evidence="1 4" id="KW-0732">Signal</keyword>
<feature type="domain" description="OmpA-like" evidence="5">
    <location>
        <begin position="239"/>
        <end position="354"/>
    </location>
</feature>
<dbReference type="PANTHER" id="PTHR30329">
    <property type="entry name" value="STATOR ELEMENT OF FLAGELLAR MOTOR COMPLEX"/>
    <property type="match status" value="1"/>
</dbReference>
<proteinExistence type="predicted"/>
<accession>A0A943EE10</accession>
<reference evidence="6" key="1">
    <citation type="submission" date="2021-02" db="EMBL/GenBank/DDBJ databases">
        <title>Infant gut strain persistence is associated with maternal origin, phylogeny, and functional potential including surface adhesion and iron acquisition.</title>
        <authorList>
            <person name="Lou Y.C."/>
        </authorList>
    </citation>
    <scope>NUCLEOTIDE SEQUENCE</scope>
    <source>
        <strain evidence="6">L3_106_000M1_dasL3_106_000M1_concoct_15</strain>
    </source>
</reference>
<dbReference type="InterPro" id="IPR006665">
    <property type="entry name" value="OmpA-like"/>
</dbReference>
<feature type="compositionally biased region" description="Basic and acidic residues" evidence="3">
    <location>
        <begin position="320"/>
        <end position="332"/>
    </location>
</feature>
<keyword evidence="2" id="KW-0472">Membrane</keyword>
<evidence type="ECO:0000256" key="4">
    <source>
        <dbReference type="SAM" id="SignalP"/>
    </source>
</evidence>
<dbReference type="Gene3D" id="2.40.160.20">
    <property type="match status" value="1"/>
</dbReference>
<dbReference type="AlphaFoldDB" id="A0A943EE10"/>
<feature type="compositionally biased region" description="Basic and acidic residues" evidence="3">
    <location>
        <begin position="341"/>
        <end position="354"/>
    </location>
</feature>
<evidence type="ECO:0000259" key="5">
    <source>
        <dbReference type="PROSITE" id="PS51123"/>
    </source>
</evidence>
<evidence type="ECO:0000256" key="2">
    <source>
        <dbReference type="PROSITE-ProRule" id="PRU00473"/>
    </source>
</evidence>
<protein>
    <submittedName>
        <fullName evidence="6">OmpA family protein</fullName>
    </submittedName>
</protein>
<dbReference type="PROSITE" id="PS51123">
    <property type="entry name" value="OMPA_2"/>
    <property type="match status" value="1"/>
</dbReference>
<dbReference type="Gene3D" id="3.30.1330.60">
    <property type="entry name" value="OmpA-like domain"/>
    <property type="match status" value="1"/>
</dbReference>
<dbReference type="EMBL" id="JAGZCZ010000003">
    <property type="protein sequence ID" value="MBS5519250.1"/>
    <property type="molecule type" value="Genomic_DNA"/>
</dbReference>
<comment type="caution">
    <text evidence="6">The sequence shown here is derived from an EMBL/GenBank/DDBJ whole genome shotgun (WGS) entry which is preliminary data.</text>
</comment>
<evidence type="ECO:0000313" key="6">
    <source>
        <dbReference type="EMBL" id="MBS5519250.1"/>
    </source>
</evidence>
<feature type="chain" id="PRO_5037672122" evidence="4">
    <location>
        <begin position="23"/>
        <end position="354"/>
    </location>
</feature>
<dbReference type="SUPFAM" id="SSF56935">
    <property type="entry name" value="Porins"/>
    <property type="match status" value="1"/>
</dbReference>
<dbReference type="GO" id="GO:0016020">
    <property type="term" value="C:membrane"/>
    <property type="evidence" value="ECO:0007669"/>
    <property type="project" value="UniProtKB-UniRule"/>
</dbReference>
<dbReference type="InterPro" id="IPR027385">
    <property type="entry name" value="Beta-barrel_OMP"/>
</dbReference>
<evidence type="ECO:0000313" key="7">
    <source>
        <dbReference type="Proteomes" id="UP000754226"/>
    </source>
</evidence>
<dbReference type="Proteomes" id="UP000754226">
    <property type="component" value="Unassembled WGS sequence"/>
</dbReference>
<dbReference type="CDD" id="cd07185">
    <property type="entry name" value="OmpA_C-like"/>
    <property type="match status" value="1"/>
</dbReference>
<feature type="signal peptide" evidence="4">
    <location>
        <begin position="1"/>
        <end position="22"/>
    </location>
</feature>
<dbReference type="InterPro" id="IPR050330">
    <property type="entry name" value="Bact_OuterMem_StrucFunc"/>
</dbReference>
<dbReference type="Pfam" id="PF00691">
    <property type="entry name" value="OmpA"/>
    <property type="match status" value="1"/>
</dbReference>
<evidence type="ECO:0000256" key="1">
    <source>
        <dbReference type="ARBA" id="ARBA00022729"/>
    </source>
</evidence>
<name>A0A943EE10_9FIRM</name>
<organism evidence="6 7">
    <name type="scientific">Acidaminococcus intestini</name>
    <dbReference type="NCBI Taxonomy" id="187327"/>
    <lineage>
        <taxon>Bacteria</taxon>
        <taxon>Bacillati</taxon>
        <taxon>Bacillota</taxon>
        <taxon>Negativicutes</taxon>
        <taxon>Acidaminococcales</taxon>
        <taxon>Acidaminococcaceae</taxon>
        <taxon>Acidaminococcus</taxon>
    </lineage>
</organism>
<sequence>MKKKSIVMTVAALAAFTSIAGAAPATSWEQGQWQVDLGASDPKAKFDGLESDTKWNFNGGLGYALSDKWALRYDYHGLKTEAGDFKTAGDENEVNLMYSLGRNAALFAGWARINNDFDGSVARGTYGIDSSDSVVNNVAQFGAIVKADLAKNLSLYAEGALGTKKTSMWEAGLSYTVAKDWDLNAGYRYLDTKLDDDNNIKYRGFLVGLTYRFGGHKAEATPVAEEPAPVVEEPVQEPAHVYNDYYLDSIHFASDADQPLPSERAKMDRLVQVAKDHPDSTFKLVGNTDSDASDAYNEDLSKRRVDHVAQYVSNNGVSSDRLKLNYKGEKDPAASNATEQGKADNRRVDVWEHK</sequence>
<feature type="region of interest" description="Disordered" evidence="3">
    <location>
        <begin position="311"/>
        <end position="354"/>
    </location>
</feature>
<gene>
    <name evidence="6" type="ORF">KHX13_02795</name>
</gene>